<dbReference type="PRINTS" id="PR00008">
    <property type="entry name" value="DAGPEDOMAIN"/>
</dbReference>
<evidence type="ECO:0000313" key="12">
    <source>
        <dbReference type="Proteomes" id="UP000478052"/>
    </source>
</evidence>
<dbReference type="FunFam" id="3.30.60.20:FF:000056">
    <property type="entry name" value="Uncharacterized protein, isoform C"/>
    <property type="match status" value="1"/>
</dbReference>
<dbReference type="SUPFAM" id="SSF57889">
    <property type="entry name" value="Cysteine-rich domain"/>
    <property type="match status" value="1"/>
</dbReference>
<evidence type="ECO:0000256" key="1">
    <source>
        <dbReference type="ARBA" id="ARBA00004413"/>
    </source>
</evidence>
<accession>A0A6G0Z2M9</accession>
<reference evidence="11 12" key="1">
    <citation type="submission" date="2019-08" db="EMBL/GenBank/DDBJ databases">
        <title>Whole genome of Aphis craccivora.</title>
        <authorList>
            <person name="Voronova N.V."/>
            <person name="Shulinski R.S."/>
            <person name="Bandarenka Y.V."/>
            <person name="Zhorov D.G."/>
            <person name="Warner D."/>
        </authorList>
    </citation>
    <scope>NUCLEOTIDE SEQUENCE [LARGE SCALE GENOMIC DNA]</scope>
    <source>
        <strain evidence="11">180601</strain>
        <tissue evidence="11">Whole Body</tissue>
    </source>
</reference>
<dbReference type="InterPro" id="IPR039688">
    <property type="entry name" value="STAC1/2/3"/>
</dbReference>
<sequence>MKTGRDGNPHFSANTETAHQFQEYTYKKITPCDFCSQVLRGHTRQGLKCRVCKMNVHLDCQEKVTTRCQVKSRLLRRQKSTSEIETKMAAMNVAGRDDDEAMPHIEIILQDAQSYSV</sequence>
<proteinExistence type="predicted"/>
<dbReference type="InterPro" id="IPR046349">
    <property type="entry name" value="C1-like_sf"/>
</dbReference>
<dbReference type="GO" id="GO:0005737">
    <property type="term" value="C:cytoplasm"/>
    <property type="evidence" value="ECO:0007669"/>
    <property type="project" value="UniProtKB-SubCell"/>
</dbReference>
<dbReference type="AlphaFoldDB" id="A0A6G0Z2M9"/>
<dbReference type="CDD" id="cd20817">
    <property type="entry name" value="C1_Stac"/>
    <property type="match status" value="1"/>
</dbReference>
<keyword evidence="4" id="KW-0963">Cytoplasm</keyword>
<comment type="caution">
    <text evidence="11">The sequence shown here is derived from an EMBL/GenBank/DDBJ whole genome shotgun (WGS) entry which is preliminary data.</text>
</comment>
<feature type="non-terminal residue" evidence="11">
    <location>
        <position position="117"/>
    </location>
</feature>
<keyword evidence="7" id="KW-0863">Zinc-finger</keyword>
<keyword evidence="12" id="KW-1185">Reference proteome</keyword>
<evidence type="ECO:0000256" key="4">
    <source>
        <dbReference type="ARBA" id="ARBA00022490"/>
    </source>
</evidence>
<name>A0A6G0Z2M9_APHCR</name>
<keyword evidence="5" id="KW-0479">Metal-binding</keyword>
<comment type="subcellular location">
    <subcellularLocation>
        <location evidence="1">Cell membrane</location>
        <topology evidence="1">Peripheral membrane protein</topology>
        <orientation evidence="1">Cytoplasmic side</orientation>
    </subcellularLocation>
    <subcellularLocation>
        <location evidence="2">Cytoplasm</location>
    </subcellularLocation>
</comment>
<dbReference type="SMART" id="SM00109">
    <property type="entry name" value="C1"/>
    <property type="match status" value="1"/>
</dbReference>
<dbReference type="GO" id="GO:0003009">
    <property type="term" value="P:skeletal muscle contraction"/>
    <property type="evidence" value="ECO:0007669"/>
    <property type="project" value="TreeGrafter"/>
</dbReference>
<evidence type="ECO:0000256" key="3">
    <source>
        <dbReference type="ARBA" id="ARBA00022475"/>
    </source>
</evidence>
<dbReference type="GO" id="GO:1903078">
    <property type="term" value="P:positive regulation of protein localization to plasma membrane"/>
    <property type="evidence" value="ECO:0007669"/>
    <property type="project" value="TreeGrafter"/>
</dbReference>
<organism evidence="11 12">
    <name type="scientific">Aphis craccivora</name>
    <name type="common">Cowpea aphid</name>
    <dbReference type="NCBI Taxonomy" id="307492"/>
    <lineage>
        <taxon>Eukaryota</taxon>
        <taxon>Metazoa</taxon>
        <taxon>Ecdysozoa</taxon>
        <taxon>Arthropoda</taxon>
        <taxon>Hexapoda</taxon>
        <taxon>Insecta</taxon>
        <taxon>Pterygota</taxon>
        <taxon>Neoptera</taxon>
        <taxon>Paraneoptera</taxon>
        <taxon>Hemiptera</taxon>
        <taxon>Sternorrhyncha</taxon>
        <taxon>Aphidomorpha</taxon>
        <taxon>Aphidoidea</taxon>
        <taxon>Aphididae</taxon>
        <taxon>Aphidini</taxon>
        <taxon>Aphis</taxon>
        <taxon>Aphis</taxon>
    </lineage>
</organism>
<dbReference type="Pfam" id="PF00130">
    <property type="entry name" value="C1_1"/>
    <property type="match status" value="1"/>
</dbReference>
<keyword evidence="9" id="KW-0472">Membrane</keyword>
<evidence type="ECO:0000256" key="8">
    <source>
        <dbReference type="ARBA" id="ARBA00022833"/>
    </source>
</evidence>
<evidence type="ECO:0000313" key="11">
    <source>
        <dbReference type="EMBL" id="KAF0764652.1"/>
    </source>
</evidence>
<evidence type="ECO:0000259" key="10">
    <source>
        <dbReference type="PROSITE" id="PS50081"/>
    </source>
</evidence>
<keyword evidence="6" id="KW-0677">Repeat</keyword>
<protein>
    <recommendedName>
        <fullName evidence="10">Phorbol-ester/DAG-type domain-containing protein</fullName>
    </recommendedName>
</protein>
<dbReference type="EMBL" id="VUJU01001579">
    <property type="protein sequence ID" value="KAF0764652.1"/>
    <property type="molecule type" value="Genomic_DNA"/>
</dbReference>
<evidence type="ECO:0000256" key="5">
    <source>
        <dbReference type="ARBA" id="ARBA00022723"/>
    </source>
</evidence>
<dbReference type="InterPro" id="IPR002219">
    <property type="entry name" value="PKC_DAG/PE"/>
</dbReference>
<dbReference type="OrthoDB" id="6250593at2759"/>
<evidence type="ECO:0000256" key="6">
    <source>
        <dbReference type="ARBA" id="ARBA00022737"/>
    </source>
</evidence>
<dbReference type="PROSITE" id="PS50081">
    <property type="entry name" value="ZF_DAG_PE_2"/>
    <property type="match status" value="1"/>
</dbReference>
<feature type="domain" description="Phorbol-ester/DAG-type" evidence="10">
    <location>
        <begin position="18"/>
        <end position="68"/>
    </location>
</feature>
<keyword evidence="8" id="KW-0862">Zinc</keyword>
<evidence type="ECO:0000256" key="2">
    <source>
        <dbReference type="ARBA" id="ARBA00004496"/>
    </source>
</evidence>
<dbReference type="PANTHER" id="PTHR15135">
    <property type="entry name" value="STAC"/>
    <property type="match status" value="1"/>
</dbReference>
<evidence type="ECO:0000256" key="9">
    <source>
        <dbReference type="ARBA" id="ARBA00023136"/>
    </source>
</evidence>
<dbReference type="PROSITE" id="PS00479">
    <property type="entry name" value="ZF_DAG_PE_1"/>
    <property type="match status" value="1"/>
</dbReference>
<dbReference type="GO" id="GO:0005886">
    <property type="term" value="C:plasma membrane"/>
    <property type="evidence" value="ECO:0007669"/>
    <property type="project" value="UniProtKB-SubCell"/>
</dbReference>
<dbReference type="PANTHER" id="PTHR15135:SF7">
    <property type="entry name" value="STAC-LIKE, ISOFORM J"/>
    <property type="match status" value="1"/>
</dbReference>
<dbReference type="InterPro" id="IPR020454">
    <property type="entry name" value="DAG/PE-bd"/>
</dbReference>
<dbReference type="Proteomes" id="UP000478052">
    <property type="component" value="Unassembled WGS sequence"/>
</dbReference>
<evidence type="ECO:0000256" key="7">
    <source>
        <dbReference type="ARBA" id="ARBA00022771"/>
    </source>
</evidence>
<dbReference type="GO" id="GO:0008270">
    <property type="term" value="F:zinc ion binding"/>
    <property type="evidence" value="ECO:0007669"/>
    <property type="project" value="UniProtKB-KW"/>
</dbReference>
<gene>
    <name evidence="11" type="ORF">FWK35_00018898</name>
</gene>
<dbReference type="Gene3D" id="3.30.60.20">
    <property type="match status" value="1"/>
</dbReference>
<keyword evidence="3" id="KW-1003">Cell membrane</keyword>